<comment type="caution">
    <text evidence="1">The sequence shown here is derived from an EMBL/GenBank/DDBJ whole genome shotgun (WGS) entry which is preliminary data.</text>
</comment>
<reference evidence="1 2" key="1">
    <citation type="journal article" date="2019" name="Sci. Rep.">
        <title>Comparative genomics of chytrid fungi reveal insights into the obligate biotrophic and pathogenic lifestyle of Synchytrium endobioticum.</title>
        <authorList>
            <person name="van de Vossenberg B.T.L.H."/>
            <person name="Warris S."/>
            <person name="Nguyen H.D.T."/>
            <person name="van Gent-Pelzer M.P.E."/>
            <person name="Joly D.L."/>
            <person name="van de Geest H.C."/>
            <person name="Bonants P.J.M."/>
            <person name="Smith D.S."/>
            <person name="Levesque C.A."/>
            <person name="van der Lee T.A.J."/>
        </authorList>
    </citation>
    <scope>NUCLEOTIDE SEQUENCE [LARGE SCALE GENOMIC DNA]</scope>
    <source>
        <strain evidence="1 2">LEV6574</strain>
    </source>
</reference>
<dbReference type="VEuPathDB" id="FungiDB:SeMB42_g01147"/>
<proteinExistence type="predicted"/>
<dbReference type="AlphaFoldDB" id="A0A507D3L6"/>
<sequence length="129" mass="14925">MMEHLTTTYGGTITVNLVGKWEEYHAFSITAEDNPTVVISKIQKLPKDMERICSARYSTSLNPTRPTYYGGVTTHTLDSIRTQQSQANARFKRMYKMLDLRSYFEELYQGFKTIPRRQQGPRMTVLTCS</sequence>
<gene>
    <name evidence="1" type="ORF">SeLEV6574_g03559</name>
</gene>
<accession>A0A507D3L6</accession>
<organism evidence="1 2">
    <name type="scientific">Synchytrium endobioticum</name>
    <dbReference type="NCBI Taxonomy" id="286115"/>
    <lineage>
        <taxon>Eukaryota</taxon>
        <taxon>Fungi</taxon>
        <taxon>Fungi incertae sedis</taxon>
        <taxon>Chytridiomycota</taxon>
        <taxon>Chytridiomycota incertae sedis</taxon>
        <taxon>Chytridiomycetes</taxon>
        <taxon>Synchytriales</taxon>
        <taxon>Synchytriaceae</taxon>
        <taxon>Synchytrium</taxon>
    </lineage>
</organism>
<dbReference type="EMBL" id="QEAM01000123">
    <property type="protein sequence ID" value="TPX45911.1"/>
    <property type="molecule type" value="Genomic_DNA"/>
</dbReference>
<evidence type="ECO:0000313" key="2">
    <source>
        <dbReference type="Proteomes" id="UP000320475"/>
    </source>
</evidence>
<name>A0A507D3L6_9FUNG</name>
<protein>
    <submittedName>
        <fullName evidence="1">Uncharacterized protein</fullName>
    </submittedName>
</protein>
<dbReference type="Proteomes" id="UP000320475">
    <property type="component" value="Unassembled WGS sequence"/>
</dbReference>
<evidence type="ECO:0000313" key="1">
    <source>
        <dbReference type="EMBL" id="TPX45911.1"/>
    </source>
</evidence>